<gene>
    <name evidence="2" type="ORF">SZN_12698</name>
</gene>
<evidence type="ECO:0000256" key="1">
    <source>
        <dbReference type="SAM" id="Phobius"/>
    </source>
</evidence>
<sequence length="329" mass="34546">MTAVTAERPEAAAPAPGPRALVRTVLLVHRSALWFWAMLVAVGAGCMLWATGPGADAAWAEYRAMGCFSDQPSLGCDMPGLAAGRYDTVASFGSAILGLTPFLAAAWAGGVLVGRELENGTARLAWTQSVTPARWLAAKLALPAVLLTGGTLLLTLLHRVMWASDGRLWATIGSRQWYQSYVFEANGTLATAYALLGLAVGALAGLLLGRTVSALGTAVVALAALLSALSWLRPFLWPARTLVAEDGYPPYPGPVVDEGAVTATGARVADPLCGDSARCLADTGVTGYYRDYHPSAHFWPLQLVETGIVLALTAAATLAAFRMLRRRLP</sequence>
<feature type="transmembrane region" description="Helical" evidence="1">
    <location>
        <begin position="135"/>
        <end position="157"/>
    </location>
</feature>
<accession>G2GAL7</accession>
<feature type="transmembrane region" description="Helical" evidence="1">
    <location>
        <begin position="33"/>
        <end position="52"/>
    </location>
</feature>
<feature type="transmembrane region" description="Helical" evidence="1">
    <location>
        <begin position="190"/>
        <end position="208"/>
    </location>
</feature>
<dbReference type="PATRIC" id="fig|700597.3.peg.2490"/>
<dbReference type="AlphaFoldDB" id="G2GAL7"/>
<dbReference type="Proteomes" id="UP000004217">
    <property type="component" value="Unassembled WGS sequence"/>
</dbReference>
<keyword evidence="1" id="KW-1133">Transmembrane helix</keyword>
<keyword evidence="3" id="KW-1185">Reference proteome</keyword>
<organism evidence="2 3">
    <name type="scientific">Streptomyces zinciresistens K42</name>
    <dbReference type="NCBI Taxonomy" id="700597"/>
    <lineage>
        <taxon>Bacteria</taxon>
        <taxon>Bacillati</taxon>
        <taxon>Actinomycetota</taxon>
        <taxon>Actinomycetes</taxon>
        <taxon>Kitasatosporales</taxon>
        <taxon>Streptomycetaceae</taxon>
        <taxon>Streptomyces</taxon>
    </lineage>
</organism>
<feature type="transmembrane region" description="Helical" evidence="1">
    <location>
        <begin position="89"/>
        <end position="114"/>
    </location>
</feature>
<comment type="caution">
    <text evidence="2">The sequence shown here is derived from an EMBL/GenBank/DDBJ whole genome shotgun (WGS) entry which is preliminary data.</text>
</comment>
<evidence type="ECO:0000313" key="3">
    <source>
        <dbReference type="Proteomes" id="UP000004217"/>
    </source>
</evidence>
<dbReference type="OrthoDB" id="3579673at2"/>
<keyword evidence="1 2" id="KW-0812">Transmembrane</keyword>
<protein>
    <submittedName>
        <fullName evidence="2">ABC transporter transmembrane protein</fullName>
    </submittedName>
</protein>
<evidence type="ECO:0000313" key="2">
    <source>
        <dbReference type="EMBL" id="EGX59464.1"/>
    </source>
</evidence>
<reference evidence="2 3" key="1">
    <citation type="submission" date="2011-08" db="EMBL/GenBank/DDBJ databases">
        <authorList>
            <person name="Lin Y."/>
            <person name="Hao X."/>
            <person name="Johnstone L."/>
            <person name="Miller S.J."/>
            <person name="Wei G."/>
            <person name="Rensing C."/>
        </authorList>
    </citation>
    <scope>NUCLEOTIDE SEQUENCE [LARGE SCALE GENOMIC DNA]</scope>
    <source>
        <strain evidence="2 3">K42</strain>
    </source>
</reference>
<dbReference type="RefSeq" id="WP_007494859.1">
    <property type="nucleotide sequence ID" value="NZ_AGBF01000030.1"/>
</dbReference>
<feature type="transmembrane region" description="Helical" evidence="1">
    <location>
        <begin position="298"/>
        <end position="321"/>
    </location>
</feature>
<dbReference type="EMBL" id="AGBF01000030">
    <property type="protein sequence ID" value="EGX59464.1"/>
    <property type="molecule type" value="Genomic_DNA"/>
</dbReference>
<name>G2GAL7_9ACTN</name>
<keyword evidence="1" id="KW-0472">Membrane</keyword>
<feature type="transmembrane region" description="Helical" evidence="1">
    <location>
        <begin position="215"/>
        <end position="232"/>
    </location>
</feature>
<proteinExistence type="predicted"/>